<keyword evidence="2" id="KW-1185">Reference proteome</keyword>
<protein>
    <submittedName>
        <fullName evidence="1">Uncharacterized protein</fullName>
    </submittedName>
</protein>
<proteinExistence type="predicted"/>
<sequence>MMVVGYSTKVFHNVKISDRHMKRQWRQSSLRDGLDMHLLMQLMRDIQLVTASVANNMRVPQISSRTEPASSMCHTKQLLAQHRLLIHGPEIQFNRACPNSFDFKQEYMRITGSHEESAYHYSYGDTERCIKGMITTKKHGSSHTSSEQESRWITRFLSDEIQRLLDDYTHLFWRMVRADNTTGLVKSMAKCQCDCLRYQALTAREKKKES</sequence>
<accession>A0A2T4ACW6</accession>
<reference evidence="1 2" key="1">
    <citation type="submission" date="2016-07" db="EMBL/GenBank/DDBJ databases">
        <title>Multiple horizontal gene transfer events from other fungi enriched the ability of initially mycotrophic Trichoderma (Ascomycota) to feed on dead plant biomass.</title>
        <authorList>
            <consortium name="DOE Joint Genome Institute"/>
            <person name="Aerts A."/>
            <person name="Atanasova L."/>
            <person name="Chenthamara K."/>
            <person name="Zhang J."/>
            <person name="Grujic M."/>
            <person name="Henrissat B."/>
            <person name="Kuo A."/>
            <person name="Salamov A."/>
            <person name="Lipzen A."/>
            <person name="Labutti K."/>
            <person name="Barry K."/>
            <person name="Miao Y."/>
            <person name="Rahimi M.J."/>
            <person name="Shen Q."/>
            <person name="Grigoriev I.V."/>
            <person name="Kubicek C.P."/>
            <person name="Druzhinina I.S."/>
        </authorList>
    </citation>
    <scope>NUCLEOTIDE SEQUENCE [LARGE SCALE GENOMIC DNA]</scope>
    <source>
        <strain evidence="1 2">CBS 226.95</strain>
    </source>
</reference>
<dbReference type="GeneID" id="36623692"/>
<gene>
    <name evidence="1" type="ORF">M431DRAFT_433804</name>
</gene>
<dbReference type="EMBL" id="KZ679680">
    <property type="protein sequence ID" value="PTB54934.1"/>
    <property type="molecule type" value="Genomic_DNA"/>
</dbReference>
<evidence type="ECO:0000313" key="1">
    <source>
        <dbReference type="EMBL" id="PTB54934.1"/>
    </source>
</evidence>
<organism evidence="1 2">
    <name type="scientific">Trichoderma harzianum CBS 226.95</name>
    <dbReference type="NCBI Taxonomy" id="983964"/>
    <lineage>
        <taxon>Eukaryota</taxon>
        <taxon>Fungi</taxon>
        <taxon>Dikarya</taxon>
        <taxon>Ascomycota</taxon>
        <taxon>Pezizomycotina</taxon>
        <taxon>Sordariomycetes</taxon>
        <taxon>Hypocreomycetidae</taxon>
        <taxon>Hypocreales</taxon>
        <taxon>Hypocreaceae</taxon>
        <taxon>Trichoderma</taxon>
    </lineage>
</organism>
<dbReference type="AlphaFoldDB" id="A0A2T4ACW6"/>
<name>A0A2T4ACW6_TRIHA</name>
<dbReference type="RefSeq" id="XP_024774611.1">
    <property type="nucleotide sequence ID" value="XM_024915126.1"/>
</dbReference>
<evidence type="ECO:0000313" key="2">
    <source>
        <dbReference type="Proteomes" id="UP000241690"/>
    </source>
</evidence>
<dbReference type="Proteomes" id="UP000241690">
    <property type="component" value="Unassembled WGS sequence"/>
</dbReference>